<proteinExistence type="predicted"/>
<protein>
    <submittedName>
        <fullName evidence="1">Uncharacterized protein</fullName>
    </submittedName>
</protein>
<dbReference type="HOGENOM" id="CLU_1330117_0_0_4"/>
<evidence type="ECO:0000313" key="1">
    <source>
        <dbReference type="EMBL" id="AAZ47420.1"/>
    </source>
</evidence>
<dbReference type="AlphaFoldDB" id="Q47CL1"/>
<reference evidence="1" key="1">
    <citation type="submission" date="2005-08" db="EMBL/GenBank/DDBJ databases">
        <title>Complete sequence of Dechloromonas aromatica RCB.</title>
        <authorList>
            <person name="Salinero K.K."/>
            <person name="Copeland A."/>
            <person name="Lucas S."/>
            <person name="Lapidus A."/>
            <person name="Barry K."/>
            <person name="Detter J.C."/>
            <person name="Glavina T."/>
            <person name="Hammon N."/>
            <person name="Israni S."/>
            <person name="Pitluck S."/>
            <person name="Di Bartolo G."/>
            <person name="Trong S."/>
            <person name="Schmutz J."/>
            <person name="Larimer F."/>
            <person name="Land M."/>
            <person name="Ivanova N."/>
            <person name="Richardson P."/>
        </authorList>
    </citation>
    <scope>NUCLEOTIDE SEQUENCE</scope>
    <source>
        <strain evidence="1">RCB</strain>
    </source>
</reference>
<dbReference type="STRING" id="159087.Daro_2690"/>
<organism evidence="1">
    <name type="scientific">Dechloromonas aromatica (strain RCB)</name>
    <dbReference type="NCBI Taxonomy" id="159087"/>
    <lineage>
        <taxon>Bacteria</taxon>
        <taxon>Pseudomonadati</taxon>
        <taxon>Pseudomonadota</taxon>
        <taxon>Betaproteobacteria</taxon>
        <taxon>Rhodocyclales</taxon>
        <taxon>Azonexaceae</taxon>
        <taxon>Dechloromonas</taxon>
    </lineage>
</organism>
<dbReference type="EMBL" id="CP000089">
    <property type="protein sequence ID" value="AAZ47420.1"/>
    <property type="molecule type" value="Genomic_DNA"/>
</dbReference>
<gene>
    <name evidence="1" type="ordered locus">Daro_2690</name>
</gene>
<name>Q47CL1_DECAR</name>
<dbReference type="KEGG" id="dar:Daro_2690"/>
<accession>Q47CL1</accession>
<sequence>METNIQPATQINQSSNRKFKEKYSMNTAGEAKTEAAPIEVKDTESAAVKPVSKAAAKTIEKAAYDVESIHADFVTNADKIHLLKEELKKLEARQALYRRVIAGPAQRLIYAWTQDFNNQEKRFIRLLTEQYEDKKAQYIDLSSLGALWHFNKDAISDQLPALAFAVAGPSAMHESCRDAGGYYPVVPRIIEIRAELEELGVVDKTN</sequence>